<name>A0ABT1XNV9_9SPHN</name>
<dbReference type="Pfam" id="PF07238">
    <property type="entry name" value="PilZ"/>
    <property type="match status" value="1"/>
</dbReference>
<dbReference type="RefSeq" id="WP_257594696.1">
    <property type="nucleotide sequence ID" value="NZ_JANKHH010000002.1"/>
</dbReference>
<dbReference type="InterPro" id="IPR009875">
    <property type="entry name" value="PilZ_domain"/>
</dbReference>
<dbReference type="EMBL" id="JANKHH010000002">
    <property type="protein sequence ID" value="MCR2832927.1"/>
    <property type="molecule type" value="Genomic_DNA"/>
</dbReference>
<evidence type="ECO:0000259" key="1">
    <source>
        <dbReference type="Pfam" id="PF07238"/>
    </source>
</evidence>
<dbReference type="SUPFAM" id="SSF141371">
    <property type="entry name" value="PilZ domain-like"/>
    <property type="match status" value="1"/>
</dbReference>
<organism evidence="2 3">
    <name type="scientific">Parerythrobacter lacustris</name>
    <dbReference type="NCBI Taxonomy" id="2969984"/>
    <lineage>
        <taxon>Bacteria</taxon>
        <taxon>Pseudomonadati</taxon>
        <taxon>Pseudomonadota</taxon>
        <taxon>Alphaproteobacteria</taxon>
        <taxon>Sphingomonadales</taxon>
        <taxon>Erythrobacteraceae</taxon>
        <taxon>Parerythrobacter</taxon>
    </lineage>
</organism>
<keyword evidence="3" id="KW-1185">Reference proteome</keyword>
<sequence>MATVPLTFSGPIPESPAPLGRRSAERFRVLVPGRVILLSGEFDCALEDISTTGARIICDIPLRTGFEGILQCYPLDAMFSVAWIEGKSAGLQFHEAASLGAVRQLRWNNDCYRQSHDTALRTMLRGWMNPAQAEKVVRQVRSV</sequence>
<dbReference type="Gene3D" id="2.40.10.220">
    <property type="entry name" value="predicted glycosyltransferase like domains"/>
    <property type="match status" value="1"/>
</dbReference>
<comment type="caution">
    <text evidence="2">The sequence shown here is derived from an EMBL/GenBank/DDBJ whole genome shotgun (WGS) entry which is preliminary data.</text>
</comment>
<feature type="domain" description="PilZ" evidence="1">
    <location>
        <begin position="21"/>
        <end position="98"/>
    </location>
</feature>
<evidence type="ECO:0000313" key="3">
    <source>
        <dbReference type="Proteomes" id="UP001206067"/>
    </source>
</evidence>
<dbReference type="Proteomes" id="UP001206067">
    <property type="component" value="Unassembled WGS sequence"/>
</dbReference>
<gene>
    <name evidence="2" type="ORF">NSO95_03130</name>
</gene>
<reference evidence="2 3" key="1">
    <citation type="submission" date="2022-08" db="EMBL/GenBank/DDBJ databases">
        <title>Polyphasic taxonomy analysis of Qipengyuania sp.RS5-5.</title>
        <authorList>
            <person name="Xamxidin M."/>
            <person name="Wu M."/>
        </authorList>
    </citation>
    <scope>NUCLEOTIDE SEQUENCE [LARGE SCALE GENOMIC DNA]</scope>
    <source>
        <strain evidence="2 3">RS5-5</strain>
    </source>
</reference>
<proteinExistence type="predicted"/>
<protein>
    <submittedName>
        <fullName evidence="2">PilZ domain-containing protein</fullName>
    </submittedName>
</protein>
<evidence type="ECO:0000313" key="2">
    <source>
        <dbReference type="EMBL" id="MCR2832927.1"/>
    </source>
</evidence>
<accession>A0ABT1XNV9</accession>